<evidence type="ECO:0000313" key="3">
    <source>
        <dbReference type="Proteomes" id="UP000622707"/>
    </source>
</evidence>
<proteinExistence type="predicted"/>
<evidence type="ECO:0008006" key="4">
    <source>
        <dbReference type="Google" id="ProtNLM"/>
    </source>
</evidence>
<feature type="transmembrane region" description="Helical" evidence="1">
    <location>
        <begin position="24"/>
        <end position="44"/>
    </location>
</feature>
<comment type="caution">
    <text evidence="2">The sequence shown here is derived from an EMBL/GenBank/DDBJ whole genome shotgun (WGS) entry which is preliminary data.</text>
</comment>
<keyword evidence="1" id="KW-0472">Membrane</keyword>
<dbReference type="RefSeq" id="WP_201691098.1">
    <property type="nucleotide sequence ID" value="NZ_JAEQND010000009.1"/>
</dbReference>
<keyword evidence="3" id="KW-1185">Reference proteome</keyword>
<dbReference type="EMBL" id="JAEQND010000009">
    <property type="protein sequence ID" value="MBL0426773.1"/>
    <property type="molecule type" value="Genomic_DNA"/>
</dbReference>
<sequence length="87" mass="9757">MPRPRNYWFPAKRHGWGWGVPSAWQGWVVLALYLAAIVGICVMYPPGAGVVRFLVAVAAASVVLTVVCWITGEPPRWSWGEARHRDR</sequence>
<organism evidence="2 3">
    <name type="scientific">Ramlibacter alkalitolerans</name>
    <dbReference type="NCBI Taxonomy" id="2039631"/>
    <lineage>
        <taxon>Bacteria</taxon>
        <taxon>Pseudomonadati</taxon>
        <taxon>Pseudomonadota</taxon>
        <taxon>Betaproteobacteria</taxon>
        <taxon>Burkholderiales</taxon>
        <taxon>Comamonadaceae</taxon>
        <taxon>Ramlibacter</taxon>
    </lineage>
</organism>
<dbReference type="Proteomes" id="UP000622707">
    <property type="component" value="Unassembled WGS sequence"/>
</dbReference>
<reference evidence="2 3" key="1">
    <citation type="journal article" date="2017" name="Int. J. Syst. Evol. Microbiol.">
        <title>Ramlibacter alkalitolerans sp. nov., alkali-tolerant bacterium isolated from soil of ginseng.</title>
        <authorList>
            <person name="Lee D.H."/>
            <person name="Cha C.J."/>
        </authorList>
    </citation>
    <scope>NUCLEOTIDE SEQUENCE [LARGE SCALE GENOMIC DNA]</scope>
    <source>
        <strain evidence="2 3">KACC 19305</strain>
    </source>
</reference>
<protein>
    <recommendedName>
        <fullName evidence="4">DUF4175 domain-containing protein</fullName>
    </recommendedName>
</protein>
<evidence type="ECO:0000256" key="1">
    <source>
        <dbReference type="SAM" id="Phobius"/>
    </source>
</evidence>
<name>A0ABS1JRC6_9BURK</name>
<keyword evidence="1" id="KW-1133">Transmembrane helix</keyword>
<evidence type="ECO:0000313" key="2">
    <source>
        <dbReference type="EMBL" id="MBL0426773.1"/>
    </source>
</evidence>
<keyword evidence="1" id="KW-0812">Transmembrane</keyword>
<accession>A0ABS1JRC6</accession>
<gene>
    <name evidence="2" type="ORF">JI746_16795</name>
</gene>
<feature type="transmembrane region" description="Helical" evidence="1">
    <location>
        <begin position="51"/>
        <end position="72"/>
    </location>
</feature>